<sequence>MLFKKHSKSKSKLASKPKPAGTKGKKLARTEDFIDVQSSNSLSTLEGINMLETNSSNDEALISLPDMFLSSSSASEEIVIPQIHSKSIAEQSSTETPSRPSTSKMATLPSIEQSSIENLDSIITTRELQEEHCKDLYAIISKNYKVALQAMTRDVVALEKYRLLEKICDDSLKELAGQVIISML</sequence>
<dbReference type="Proteomes" id="UP001479436">
    <property type="component" value="Unassembled WGS sequence"/>
</dbReference>
<evidence type="ECO:0000313" key="3">
    <source>
        <dbReference type="Proteomes" id="UP001479436"/>
    </source>
</evidence>
<proteinExistence type="predicted"/>
<organism evidence="2 3">
    <name type="scientific">Basidiobolus ranarum</name>
    <dbReference type="NCBI Taxonomy" id="34480"/>
    <lineage>
        <taxon>Eukaryota</taxon>
        <taxon>Fungi</taxon>
        <taxon>Fungi incertae sedis</taxon>
        <taxon>Zoopagomycota</taxon>
        <taxon>Entomophthoromycotina</taxon>
        <taxon>Basidiobolomycetes</taxon>
        <taxon>Basidiobolales</taxon>
        <taxon>Basidiobolaceae</taxon>
        <taxon>Basidiobolus</taxon>
    </lineage>
</organism>
<feature type="region of interest" description="Disordered" evidence="1">
    <location>
        <begin position="84"/>
        <end position="106"/>
    </location>
</feature>
<gene>
    <name evidence="2" type="ORF">K7432_018553</name>
</gene>
<dbReference type="EMBL" id="JASJQH010006503">
    <property type="protein sequence ID" value="KAK9731960.1"/>
    <property type="molecule type" value="Genomic_DNA"/>
</dbReference>
<feature type="compositionally biased region" description="Low complexity" evidence="1">
    <location>
        <begin position="92"/>
        <end position="103"/>
    </location>
</feature>
<accession>A0ABR2WC22</accession>
<reference evidence="2 3" key="1">
    <citation type="submission" date="2023-04" db="EMBL/GenBank/DDBJ databases">
        <title>Genome of Basidiobolus ranarum AG-B5.</title>
        <authorList>
            <person name="Stajich J.E."/>
            <person name="Carter-House D."/>
            <person name="Gryganskyi A."/>
        </authorList>
    </citation>
    <scope>NUCLEOTIDE SEQUENCE [LARGE SCALE GENOMIC DNA]</scope>
    <source>
        <strain evidence="2 3">AG-B5</strain>
    </source>
</reference>
<evidence type="ECO:0000313" key="2">
    <source>
        <dbReference type="EMBL" id="KAK9731960.1"/>
    </source>
</evidence>
<feature type="compositionally biased region" description="Basic residues" evidence="1">
    <location>
        <begin position="1"/>
        <end position="15"/>
    </location>
</feature>
<keyword evidence="3" id="KW-1185">Reference proteome</keyword>
<name>A0ABR2WC22_9FUNG</name>
<protein>
    <submittedName>
        <fullName evidence="2">Uncharacterized protein</fullName>
    </submittedName>
</protein>
<evidence type="ECO:0000256" key="1">
    <source>
        <dbReference type="SAM" id="MobiDB-lite"/>
    </source>
</evidence>
<feature type="region of interest" description="Disordered" evidence="1">
    <location>
        <begin position="1"/>
        <end position="32"/>
    </location>
</feature>
<comment type="caution">
    <text evidence="2">The sequence shown here is derived from an EMBL/GenBank/DDBJ whole genome shotgun (WGS) entry which is preliminary data.</text>
</comment>